<organism evidence="1 2">
    <name type="scientific">Ameca splendens</name>
    <dbReference type="NCBI Taxonomy" id="208324"/>
    <lineage>
        <taxon>Eukaryota</taxon>
        <taxon>Metazoa</taxon>
        <taxon>Chordata</taxon>
        <taxon>Craniata</taxon>
        <taxon>Vertebrata</taxon>
        <taxon>Euteleostomi</taxon>
        <taxon>Actinopterygii</taxon>
        <taxon>Neopterygii</taxon>
        <taxon>Teleostei</taxon>
        <taxon>Neoteleostei</taxon>
        <taxon>Acanthomorphata</taxon>
        <taxon>Ovalentaria</taxon>
        <taxon>Atherinomorphae</taxon>
        <taxon>Cyprinodontiformes</taxon>
        <taxon>Goodeidae</taxon>
        <taxon>Ameca</taxon>
    </lineage>
</organism>
<dbReference type="EMBL" id="JAHRIP010052950">
    <property type="protein sequence ID" value="MEQ2301507.1"/>
    <property type="molecule type" value="Genomic_DNA"/>
</dbReference>
<protein>
    <submittedName>
        <fullName evidence="1">Uncharacterized protein</fullName>
    </submittedName>
</protein>
<accession>A0ABV0Z6L7</accession>
<gene>
    <name evidence="1" type="ORF">AMECASPLE_036742</name>
</gene>
<evidence type="ECO:0000313" key="2">
    <source>
        <dbReference type="Proteomes" id="UP001469553"/>
    </source>
</evidence>
<sequence>MYYYYLGTYSCTKGPAGISGCVLHVTSNISSVFVQNPKCFIADAKEHHIYSETWWKQHHDLGLLFFRWNWDFLKVDEIINCSNQVNLYPDLPDFHQKPMDKERIFSIKQKNCFTKRKQSFAKVKPEPELNLTENLWSHMSTF</sequence>
<proteinExistence type="predicted"/>
<reference evidence="1 2" key="1">
    <citation type="submission" date="2021-06" db="EMBL/GenBank/DDBJ databases">
        <authorList>
            <person name="Palmer J.M."/>
        </authorList>
    </citation>
    <scope>NUCLEOTIDE SEQUENCE [LARGE SCALE GENOMIC DNA]</scope>
    <source>
        <strain evidence="1 2">AS_MEX2019</strain>
        <tissue evidence="1">Muscle</tissue>
    </source>
</reference>
<evidence type="ECO:0000313" key="1">
    <source>
        <dbReference type="EMBL" id="MEQ2301507.1"/>
    </source>
</evidence>
<keyword evidence="2" id="KW-1185">Reference proteome</keyword>
<dbReference type="Proteomes" id="UP001469553">
    <property type="component" value="Unassembled WGS sequence"/>
</dbReference>
<name>A0ABV0Z6L7_9TELE</name>
<comment type="caution">
    <text evidence="1">The sequence shown here is derived from an EMBL/GenBank/DDBJ whole genome shotgun (WGS) entry which is preliminary data.</text>
</comment>